<evidence type="ECO:0000256" key="3">
    <source>
        <dbReference type="ARBA" id="ARBA00022729"/>
    </source>
</evidence>
<dbReference type="Proteomes" id="UP001060336">
    <property type="component" value="Chromosome"/>
</dbReference>
<dbReference type="InterPro" id="IPR001638">
    <property type="entry name" value="Solute-binding_3/MltF_N"/>
</dbReference>
<dbReference type="GO" id="GO:0030288">
    <property type="term" value="C:outer membrane-bounded periplasmic space"/>
    <property type="evidence" value="ECO:0007669"/>
    <property type="project" value="TreeGrafter"/>
</dbReference>
<feature type="domain" description="Solute-binding protein family 3/N-terminal" evidence="5">
    <location>
        <begin position="39"/>
        <end position="286"/>
    </location>
</feature>
<dbReference type="SMART" id="SM00062">
    <property type="entry name" value="PBPb"/>
    <property type="match status" value="1"/>
</dbReference>
<comment type="similarity">
    <text evidence="1">Belongs to the bacterial solute-binding protein 3 family.</text>
</comment>
<keyword evidence="7" id="KW-1185">Reference proteome</keyword>
<gene>
    <name evidence="6" type="ORF">NUH88_09265</name>
</gene>
<proteinExistence type="inferred from homology"/>
<sequence length="301" mass="32303">MRFFRLGVVTPLLALLAIAGTASRADAGAVLDKIMMAKTISLGVRTDAPPFAVKEGSTLKGFSVDLCGLIANVVVDALGVAELKGRVVQVDASNRFEKLASGDIDVLCGATTITLARREKVAFSIPTFITGVGVAVRKDAPDLLKEVLLTNSPANASRTVVASALQGRTFAVREGTTSEAWLSRSPIAGIEGVKIETVASHDEGMGRLSAGTVDAYFADRAILAGLIRKRELGQFEFSQKSYTLEPYALAIRRGDEDFRLLIDRALSKLYRSGQIFDVFEAHFGKPSQEVRFFYGAVSQPD</sequence>
<evidence type="ECO:0000259" key="5">
    <source>
        <dbReference type="SMART" id="SM00062"/>
    </source>
</evidence>
<evidence type="ECO:0000256" key="2">
    <source>
        <dbReference type="ARBA" id="ARBA00022448"/>
    </source>
</evidence>
<evidence type="ECO:0000313" key="7">
    <source>
        <dbReference type="Proteomes" id="UP001060336"/>
    </source>
</evidence>
<feature type="chain" id="PRO_5039894038" evidence="4">
    <location>
        <begin position="28"/>
        <end position="301"/>
    </location>
</feature>
<organism evidence="6 7">
    <name type="scientific">Nisaea acidiphila</name>
    <dbReference type="NCBI Taxonomy" id="1862145"/>
    <lineage>
        <taxon>Bacteria</taxon>
        <taxon>Pseudomonadati</taxon>
        <taxon>Pseudomonadota</taxon>
        <taxon>Alphaproteobacteria</taxon>
        <taxon>Rhodospirillales</taxon>
        <taxon>Thalassobaculaceae</taxon>
        <taxon>Nisaea</taxon>
    </lineage>
</organism>
<dbReference type="AlphaFoldDB" id="A0A9J7AVS2"/>
<evidence type="ECO:0000313" key="6">
    <source>
        <dbReference type="EMBL" id="UUX51875.1"/>
    </source>
</evidence>
<dbReference type="PANTHER" id="PTHR30085">
    <property type="entry name" value="AMINO ACID ABC TRANSPORTER PERMEASE"/>
    <property type="match status" value="1"/>
</dbReference>
<keyword evidence="2" id="KW-0813">Transport</keyword>
<dbReference type="PANTHER" id="PTHR30085:SF6">
    <property type="entry name" value="ABC TRANSPORTER GLUTAMINE-BINDING PROTEIN GLNH"/>
    <property type="match status" value="1"/>
</dbReference>
<dbReference type="EMBL" id="CP102480">
    <property type="protein sequence ID" value="UUX51875.1"/>
    <property type="molecule type" value="Genomic_DNA"/>
</dbReference>
<dbReference type="KEGG" id="naci:NUH88_09265"/>
<name>A0A9J7AVS2_9PROT</name>
<evidence type="ECO:0000256" key="1">
    <source>
        <dbReference type="ARBA" id="ARBA00010333"/>
    </source>
</evidence>
<dbReference type="GO" id="GO:0006865">
    <property type="term" value="P:amino acid transport"/>
    <property type="evidence" value="ECO:0007669"/>
    <property type="project" value="TreeGrafter"/>
</dbReference>
<accession>A0A9J7AVS2</accession>
<reference evidence="6" key="1">
    <citation type="submission" date="2022-08" db="EMBL/GenBank/DDBJ databases">
        <title>Nisaea acidiphila sp. nov., isolated from a marine algal debris and emended description of the genus Nisaea Urios et al. 2008.</title>
        <authorList>
            <person name="Kwon K."/>
        </authorList>
    </citation>
    <scope>NUCLEOTIDE SEQUENCE</scope>
    <source>
        <strain evidence="6">MEBiC11861</strain>
    </source>
</reference>
<dbReference type="GO" id="GO:0005576">
    <property type="term" value="C:extracellular region"/>
    <property type="evidence" value="ECO:0007669"/>
    <property type="project" value="TreeGrafter"/>
</dbReference>
<dbReference type="Gene3D" id="3.40.190.10">
    <property type="entry name" value="Periplasmic binding protein-like II"/>
    <property type="match status" value="2"/>
</dbReference>
<dbReference type="Pfam" id="PF00497">
    <property type="entry name" value="SBP_bac_3"/>
    <property type="match status" value="1"/>
</dbReference>
<dbReference type="SUPFAM" id="SSF53850">
    <property type="entry name" value="Periplasmic binding protein-like II"/>
    <property type="match status" value="1"/>
</dbReference>
<protein>
    <submittedName>
        <fullName evidence="6">Amino acid ABC transporter substrate-binding protein</fullName>
    </submittedName>
</protein>
<dbReference type="InterPro" id="IPR051455">
    <property type="entry name" value="Bact_solute-bind_prot3"/>
</dbReference>
<feature type="signal peptide" evidence="4">
    <location>
        <begin position="1"/>
        <end position="27"/>
    </location>
</feature>
<dbReference type="CDD" id="cd13688">
    <property type="entry name" value="PBP2_GltI_DEBP"/>
    <property type="match status" value="1"/>
</dbReference>
<dbReference type="RefSeq" id="WP_257771608.1">
    <property type="nucleotide sequence ID" value="NZ_CP102480.1"/>
</dbReference>
<evidence type="ECO:0000256" key="4">
    <source>
        <dbReference type="SAM" id="SignalP"/>
    </source>
</evidence>
<keyword evidence="3 4" id="KW-0732">Signal</keyword>